<evidence type="ECO:0000256" key="6">
    <source>
        <dbReference type="ARBA" id="ARBA00023002"/>
    </source>
</evidence>
<protein>
    <recommendedName>
        <fullName evidence="2">proline dehydrogenase</fullName>
        <ecNumber evidence="2">1.5.5.2</ecNumber>
    </recommendedName>
</protein>
<comment type="pathway">
    <text evidence="1">Amino-acid degradation; L-proline degradation into L-glutamate; L-glutamate from L-proline: step 1/2.</text>
</comment>
<reference evidence="12 13" key="1">
    <citation type="submission" date="2018-07" db="EMBL/GenBank/DDBJ databases">
        <title>Genome sequence of Rhodococcus rhodnii ATCC 35071 from Rhodnius prolixus.</title>
        <authorList>
            <person name="Patel V."/>
            <person name="Vogel K.J."/>
        </authorList>
    </citation>
    <scope>NUCLEOTIDE SEQUENCE [LARGE SCALE GENOMIC DNA]</scope>
    <source>
        <strain evidence="12 13">ATCC 35071</strain>
    </source>
</reference>
<evidence type="ECO:0000256" key="2">
    <source>
        <dbReference type="ARBA" id="ARBA00012695"/>
    </source>
</evidence>
<feature type="binding site" evidence="9">
    <location>
        <position position="301"/>
    </location>
    <ligand>
        <name>substrate</name>
    </ligand>
</feature>
<evidence type="ECO:0000313" key="13">
    <source>
        <dbReference type="Proteomes" id="UP000471120"/>
    </source>
</evidence>
<evidence type="ECO:0000256" key="10">
    <source>
        <dbReference type="PIRSR" id="PIRSR000196-2"/>
    </source>
</evidence>
<evidence type="ECO:0000256" key="4">
    <source>
        <dbReference type="ARBA" id="ARBA00022741"/>
    </source>
</evidence>
<feature type="domain" description="Proline dehydrogenase" evidence="11">
    <location>
        <begin position="56"/>
        <end position="312"/>
    </location>
</feature>
<organism evidence="12 13">
    <name type="scientific">Rhodococcus rhodnii</name>
    <dbReference type="NCBI Taxonomy" id="38312"/>
    <lineage>
        <taxon>Bacteria</taxon>
        <taxon>Bacillati</taxon>
        <taxon>Actinomycetota</taxon>
        <taxon>Actinomycetes</taxon>
        <taxon>Mycobacteriales</taxon>
        <taxon>Nocardiaceae</taxon>
        <taxon>Rhodococcus</taxon>
    </lineage>
</organism>
<dbReference type="EMBL" id="QRCM01000001">
    <property type="protein sequence ID" value="TXG89253.1"/>
    <property type="molecule type" value="Genomic_DNA"/>
</dbReference>
<dbReference type="GO" id="GO:0010133">
    <property type="term" value="P:L-proline catabolic process to L-glutamate"/>
    <property type="evidence" value="ECO:0007669"/>
    <property type="project" value="UniProtKB-UniPathway"/>
</dbReference>
<keyword evidence="5 10" id="KW-0274">FAD</keyword>
<evidence type="ECO:0000256" key="1">
    <source>
        <dbReference type="ARBA" id="ARBA00004739"/>
    </source>
</evidence>
<proteinExistence type="predicted"/>
<dbReference type="PIRSF" id="PIRSF000196">
    <property type="entry name" value="Pro_dehydrog"/>
    <property type="match status" value="1"/>
</dbReference>
<evidence type="ECO:0000313" key="12">
    <source>
        <dbReference type="EMBL" id="TXG89253.1"/>
    </source>
</evidence>
<comment type="catalytic activity">
    <reaction evidence="8">
        <text>L-proline + a quinone = (S)-1-pyrroline-5-carboxylate + a quinol + H(+)</text>
        <dbReference type="Rhea" id="RHEA:23784"/>
        <dbReference type="ChEBI" id="CHEBI:15378"/>
        <dbReference type="ChEBI" id="CHEBI:17388"/>
        <dbReference type="ChEBI" id="CHEBI:24646"/>
        <dbReference type="ChEBI" id="CHEBI:60039"/>
        <dbReference type="ChEBI" id="CHEBI:132124"/>
        <dbReference type="EC" id="1.5.5.2"/>
    </reaction>
</comment>
<feature type="binding site" evidence="10">
    <location>
        <position position="214"/>
    </location>
    <ligand>
        <name>FAD</name>
        <dbReference type="ChEBI" id="CHEBI:57692"/>
    </ligand>
</feature>
<dbReference type="GO" id="GO:0004657">
    <property type="term" value="F:proline dehydrogenase activity"/>
    <property type="evidence" value="ECO:0007669"/>
    <property type="project" value="UniProtKB-EC"/>
</dbReference>
<dbReference type="RefSeq" id="WP_010839486.1">
    <property type="nucleotide sequence ID" value="NZ_QRCM01000001.1"/>
</dbReference>
<keyword evidence="6" id="KW-0560">Oxidoreductase</keyword>
<evidence type="ECO:0000256" key="3">
    <source>
        <dbReference type="ARBA" id="ARBA00022630"/>
    </source>
</evidence>
<accession>A0A6P2C9D6</accession>
<dbReference type="InterPro" id="IPR029041">
    <property type="entry name" value="FAD-linked_oxidoreductase-like"/>
</dbReference>
<dbReference type="UniPathway" id="UPA00261">
    <property type="reaction ID" value="UER00373"/>
</dbReference>
<dbReference type="InterPro" id="IPR008219">
    <property type="entry name" value="PRODH_bac_arc"/>
</dbReference>
<dbReference type="Gene3D" id="3.20.20.220">
    <property type="match status" value="1"/>
</dbReference>
<gene>
    <name evidence="12" type="ORF">DW322_02080</name>
</gene>
<dbReference type="SUPFAM" id="SSF51730">
    <property type="entry name" value="FAD-linked oxidoreductase"/>
    <property type="match status" value="1"/>
</dbReference>
<evidence type="ECO:0000256" key="8">
    <source>
        <dbReference type="ARBA" id="ARBA00048779"/>
    </source>
</evidence>
<dbReference type="Proteomes" id="UP000471120">
    <property type="component" value="Unassembled WGS sequence"/>
</dbReference>
<dbReference type="PANTHER" id="PTHR13914:SF0">
    <property type="entry name" value="PROLINE DEHYDROGENASE 1, MITOCHONDRIAL"/>
    <property type="match status" value="1"/>
</dbReference>
<dbReference type="PANTHER" id="PTHR13914">
    <property type="entry name" value="PROLINE OXIDASE"/>
    <property type="match status" value="1"/>
</dbReference>
<feature type="binding site" evidence="10">
    <location>
        <position position="176"/>
    </location>
    <ligand>
        <name>FAD</name>
        <dbReference type="ChEBI" id="CHEBI:57692"/>
    </ligand>
</feature>
<sequence length="321" mass="35634">MTVTAWLRPALLASARSSRMERVVTKVPVTRALVDRFVAGETEAEAMAATDRILGSGRYITIDHLGEDATDATRADTTVSHYLDLLAQLDSRVDRSAAAGRPREIEVSLKLSALGQFLPHDGDRIALENAQRICSAAEAAGVWVTVDAEDHTTTDSTLSIVRELHEDFPSLGTVLQAYLRRTEGDCRDLAGPGSRIRLCKGAYDEPESVAYRDKAQVDESYLRCLRILMSGKGYPMVASHDPAMVSAARRIAVENGRTSGDYEMQMLYGIRDAEQVRLTDEAVHLRVYLPYGQEWYGYFMRRLAERPANVGFFLRSLTSKK</sequence>
<dbReference type="Pfam" id="PF01619">
    <property type="entry name" value="Pro_dh"/>
    <property type="match status" value="1"/>
</dbReference>
<comment type="cofactor">
    <cofactor evidence="10">
        <name>FAD</name>
        <dbReference type="ChEBI" id="CHEBI:57692"/>
    </cofactor>
    <text evidence="10">Binds 1 FAD per subunit.</text>
</comment>
<evidence type="ECO:0000256" key="7">
    <source>
        <dbReference type="ARBA" id="ARBA00023062"/>
    </source>
</evidence>
<feature type="binding site" evidence="10">
    <location>
        <begin position="200"/>
        <end position="202"/>
    </location>
    <ligand>
        <name>FAD</name>
        <dbReference type="ChEBI" id="CHEBI:57692"/>
    </ligand>
</feature>
<name>A0A6P2C9D6_9NOCA</name>
<feature type="binding site" evidence="9">
    <location>
        <position position="110"/>
    </location>
    <ligand>
        <name>substrate</name>
    </ligand>
</feature>
<dbReference type="GO" id="GO:0000166">
    <property type="term" value="F:nucleotide binding"/>
    <property type="evidence" value="ECO:0007669"/>
    <property type="project" value="UniProtKB-KW"/>
</dbReference>
<dbReference type="InterPro" id="IPR015659">
    <property type="entry name" value="Proline_oxidase"/>
</dbReference>
<dbReference type="AlphaFoldDB" id="A0A6P2C9D6"/>
<evidence type="ECO:0000256" key="9">
    <source>
        <dbReference type="PIRSR" id="PIRSR000196-1"/>
    </source>
</evidence>
<dbReference type="EC" id="1.5.5.2" evidence="2"/>
<feature type="binding site" evidence="9">
    <location>
        <position position="302"/>
    </location>
    <ligand>
        <name>substrate</name>
    </ligand>
</feature>
<comment type="caution">
    <text evidence="12">The sequence shown here is derived from an EMBL/GenBank/DDBJ whole genome shotgun (WGS) entry which is preliminary data.</text>
</comment>
<dbReference type="InterPro" id="IPR002872">
    <property type="entry name" value="Proline_DH_dom"/>
</dbReference>
<feature type="binding site" evidence="10">
    <location>
        <begin position="239"/>
        <end position="240"/>
    </location>
    <ligand>
        <name>FAD</name>
        <dbReference type="ChEBI" id="CHEBI:57692"/>
    </ligand>
</feature>
<keyword evidence="7" id="KW-0642">Proline metabolism</keyword>
<keyword evidence="4 10" id="KW-0547">Nucleotide-binding</keyword>
<evidence type="ECO:0000256" key="5">
    <source>
        <dbReference type="ARBA" id="ARBA00022827"/>
    </source>
</evidence>
<evidence type="ECO:0000259" key="11">
    <source>
        <dbReference type="Pfam" id="PF01619"/>
    </source>
</evidence>
<keyword evidence="3" id="KW-0285">Flavoprotein</keyword>